<dbReference type="GO" id="GO:0005737">
    <property type="term" value="C:cytoplasm"/>
    <property type="evidence" value="ECO:0007669"/>
    <property type="project" value="TreeGrafter"/>
</dbReference>
<dbReference type="EMBL" id="KI963985">
    <property type="protein sequence ID" value="EUC45384.1"/>
    <property type="molecule type" value="Genomic_DNA"/>
</dbReference>
<keyword evidence="5" id="KW-1185">Reference proteome</keyword>
<sequence length="657" mass="72865">MAYKALLIGVNYYNIPGQNDLLGSVPDVEFVHQFIKKSRPTAKITTLTSSKGPGPTRGAPAEDPKLWPTRENVISSLEIILDESTVGDAVYIHFSGHGTTIPDPESASRAHGHLALVLFSNTGGEYYLRGEELAGILNRMVTKGVLVSLVLDCCFAGSVARSKHGWDSLRAVPYDPRLNPRATVHLGNQFVGDGLRGARIQSKWLTHPEGYVVLAACGPQEENKEVQVGDRKYGMLTFILVNALETLLKKGIEVTYRSLYDLIRTEFHVRCLSQVPMRYGNENFTFFGIPYSESEVALIPVYKLANADNLQLAAGAAHGLVAGDEFALYRLYSSQDARSFQRQPPIEKTKIIQTDSLTSELDVINPKNYTPGAVAKAKLLTSTALTKAVVRLSDTMHNRDQWIESISSKAFITTEITELRGCSAFNLINKDGDYHIQWDSLEPVLGTPIVPQDQTDAMASVVAALEHLGAFKYFESIRNRAETAEWVKKFQITAKSNGSSTARQNGILQLSELDHISIRVQNLSSEPLYFAILNLTPCWEIVNVLSDGGEGGFMVIPPHEVDECELEMEIPEEFKVQDILSCQDVLKIFITSQPTSFASQLLPKLTRSSSGSRSSMAEYTRRIRNSIHQLGDSNRNPSRNTEYWSTQDFIVKTSRRA</sequence>
<dbReference type="Proteomes" id="UP000054032">
    <property type="component" value="Unassembled WGS sequence"/>
</dbReference>
<gene>
    <name evidence="4" type="ORF">COCMIDRAFT_95602</name>
</gene>
<proteinExistence type="inferred from homology"/>
<dbReference type="Gene3D" id="3.40.50.1460">
    <property type="match status" value="1"/>
</dbReference>
<dbReference type="InterPro" id="IPR050452">
    <property type="entry name" value="Metacaspase"/>
</dbReference>
<accession>W6ZD70</accession>
<feature type="domain" description="Peptidase C14 caspase" evidence="3">
    <location>
        <begin position="4"/>
        <end position="279"/>
    </location>
</feature>
<dbReference type="PANTHER" id="PTHR48104">
    <property type="entry name" value="METACASPASE-4"/>
    <property type="match status" value="1"/>
</dbReference>
<protein>
    <recommendedName>
        <fullName evidence="3">Peptidase C14 caspase domain-containing protein</fullName>
    </recommendedName>
</protein>
<evidence type="ECO:0000259" key="3">
    <source>
        <dbReference type="Pfam" id="PF00656"/>
    </source>
</evidence>
<evidence type="ECO:0000256" key="2">
    <source>
        <dbReference type="SAM" id="MobiDB-lite"/>
    </source>
</evidence>
<feature type="region of interest" description="Disordered" evidence="2">
    <location>
        <begin position="45"/>
        <end position="64"/>
    </location>
</feature>
<reference evidence="4 5" key="1">
    <citation type="journal article" date="2013" name="PLoS Genet.">
        <title>Comparative genome structure, secondary metabolite, and effector coding capacity across Cochliobolus pathogens.</title>
        <authorList>
            <person name="Condon B.J."/>
            <person name="Leng Y."/>
            <person name="Wu D."/>
            <person name="Bushley K.E."/>
            <person name="Ohm R.A."/>
            <person name="Otillar R."/>
            <person name="Martin J."/>
            <person name="Schackwitz W."/>
            <person name="Grimwood J."/>
            <person name="MohdZainudin N."/>
            <person name="Xue C."/>
            <person name="Wang R."/>
            <person name="Manning V.A."/>
            <person name="Dhillon B."/>
            <person name="Tu Z.J."/>
            <person name="Steffenson B.J."/>
            <person name="Salamov A."/>
            <person name="Sun H."/>
            <person name="Lowry S."/>
            <person name="LaButti K."/>
            <person name="Han J."/>
            <person name="Copeland A."/>
            <person name="Lindquist E."/>
            <person name="Barry K."/>
            <person name="Schmutz J."/>
            <person name="Baker S.E."/>
            <person name="Ciuffetti L.M."/>
            <person name="Grigoriev I.V."/>
            <person name="Zhong S."/>
            <person name="Turgeon B.G."/>
        </authorList>
    </citation>
    <scope>NUCLEOTIDE SEQUENCE [LARGE SCALE GENOMIC DNA]</scope>
    <source>
        <strain evidence="4 5">ATCC 44560</strain>
    </source>
</reference>
<dbReference type="InterPro" id="IPR011600">
    <property type="entry name" value="Pept_C14_caspase"/>
</dbReference>
<dbReference type="AlphaFoldDB" id="W6ZD70"/>
<comment type="similarity">
    <text evidence="1">Belongs to the peptidase C14B family.</text>
</comment>
<organism evidence="4 5">
    <name type="scientific">Bipolaris oryzae ATCC 44560</name>
    <dbReference type="NCBI Taxonomy" id="930090"/>
    <lineage>
        <taxon>Eukaryota</taxon>
        <taxon>Fungi</taxon>
        <taxon>Dikarya</taxon>
        <taxon>Ascomycota</taxon>
        <taxon>Pezizomycotina</taxon>
        <taxon>Dothideomycetes</taxon>
        <taxon>Pleosporomycetidae</taxon>
        <taxon>Pleosporales</taxon>
        <taxon>Pleosporineae</taxon>
        <taxon>Pleosporaceae</taxon>
        <taxon>Bipolaris</taxon>
    </lineage>
</organism>
<evidence type="ECO:0000313" key="4">
    <source>
        <dbReference type="EMBL" id="EUC45384.1"/>
    </source>
</evidence>
<dbReference type="GO" id="GO:0004197">
    <property type="term" value="F:cysteine-type endopeptidase activity"/>
    <property type="evidence" value="ECO:0007669"/>
    <property type="project" value="InterPro"/>
</dbReference>
<dbReference type="Pfam" id="PF00656">
    <property type="entry name" value="Peptidase_C14"/>
    <property type="match status" value="1"/>
</dbReference>
<dbReference type="OrthoDB" id="3223806at2759"/>
<dbReference type="HOGENOM" id="CLU_016732_1_0_1"/>
<evidence type="ECO:0000313" key="5">
    <source>
        <dbReference type="Proteomes" id="UP000054032"/>
    </source>
</evidence>
<evidence type="ECO:0000256" key="1">
    <source>
        <dbReference type="ARBA" id="ARBA00009005"/>
    </source>
</evidence>
<dbReference type="RefSeq" id="XP_007688100.1">
    <property type="nucleotide sequence ID" value="XM_007689910.1"/>
</dbReference>
<dbReference type="eggNOG" id="KOG1546">
    <property type="taxonomic scope" value="Eukaryota"/>
</dbReference>
<dbReference type="GO" id="GO:0006508">
    <property type="term" value="P:proteolysis"/>
    <property type="evidence" value="ECO:0007669"/>
    <property type="project" value="InterPro"/>
</dbReference>
<name>W6ZD70_COCMI</name>
<dbReference type="KEGG" id="bor:COCMIDRAFT_95602"/>
<dbReference type="PANTHER" id="PTHR48104:SF30">
    <property type="entry name" value="METACASPASE-1"/>
    <property type="match status" value="1"/>
</dbReference>
<dbReference type="GeneID" id="19128694"/>